<gene>
    <name evidence="1" type="ORF">C7459_112158</name>
</gene>
<dbReference type="RefSeq" id="WP_109690065.1">
    <property type="nucleotide sequence ID" value="NZ_QGGL01000012.1"/>
</dbReference>
<dbReference type="AlphaFoldDB" id="A0A316D6H4"/>
<keyword evidence="2" id="KW-1185">Reference proteome</keyword>
<dbReference type="Proteomes" id="UP000245634">
    <property type="component" value="Unassembled WGS sequence"/>
</dbReference>
<comment type="caution">
    <text evidence="1">The sequence shown here is derived from an EMBL/GenBank/DDBJ whole genome shotgun (WGS) entry which is preliminary data.</text>
</comment>
<name>A0A316D6H4_9BACL</name>
<organism evidence="1 2">
    <name type="scientific">Tumebacillus permanentifrigoris</name>
    <dbReference type="NCBI Taxonomy" id="378543"/>
    <lineage>
        <taxon>Bacteria</taxon>
        <taxon>Bacillati</taxon>
        <taxon>Bacillota</taxon>
        <taxon>Bacilli</taxon>
        <taxon>Bacillales</taxon>
        <taxon>Alicyclobacillaceae</taxon>
        <taxon>Tumebacillus</taxon>
    </lineage>
</organism>
<evidence type="ECO:0000313" key="2">
    <source>
        <dbReference type="Proteomes" id="UP000245634"/>
    </source>
</evidence>
<protein>
    <submittedName>
        <fullName evidence="1">Uncharacterized protein</fullName>
    </submittedName>
</protein>
<dbReference type="EMBL" id="QGGL01000012">
    <property type="protein sequence ID" value="PWK10336.1"/>
    <property type="molecule type" value="Genomic_DNA"/>
</dbReference>
<accession>A0A316D6H4</accession>
<sequence>MSTTYSTTYKVEDGRTLSATFADRNDRDGFEVSLGMYRVNLGPITEAVFRQYVERFKGEWTELDT</sequence>
<dbReference type="OrthoDB" id="2376738at2"/>
<proteinExistence type="predicted"/>
<evidence type="ECO:0000313" key="1">
    <source>
        <dbReference type="EMBL" id="PWK10336.1"/>
    </source>
</evidence>
<reference evidence="1 2" key="1">
    <citation type="submission" date="2018-05" db="EMBL/GenBank/DDBJ databases">
        <title>Genomic Encyclopedia of Type Strains, Phase IV (KMG-IV): sequencing the most valuable type-strain genomes for metagenomic binning, comparative biology and taxonomic classification.</title>
        <authorList>
            <person name="Goeker M."/>
        </authorList>
    </citation>
    <scope>NUCLEOTIDE SEQUENCE [LARGE SCALE GENOMIC DNA]</scope>
    <source>
        <strain evidence="1 2">DSM 18773</strain>
    </source>
</reference>